<reference evidence="1 2" key="1">
    <citation type="journal article" date="2015" name="Genome Announc.">
        <title>Expanding the biotechnology potential of lactobacilli through comparative genomics of 213 strains and associated genera.</title>
        <authorList>
            <person name="Sun Z."/>
            <person name="Harris H.M."/>
            <person name="McCann A."/>
            <person name="Guo C."/>
            <person name="Argimon S."/>
            <person name="Zhang W."/>
            <person name="Yang X."/>
            <person name="Jeffery I.B."/>
            <person name="Cooney J.C."/>
            <person name="Kagawa T.F."/>
            <person name="Liu W."/>
            <person name="Song Y."/>
            <person name="Salvetti E."/>
            <person name="Wrobel A."/>
            <person name="Rasinkangas P."/>
            <person name="Parkhill J."/>
            <person name="Rea M.C."/>
            <person name="O'Sullivan O."/>
            <person name="Ritari J."/>
            <person name="Douillard F.P."/>
            <person name="Paul Ross R."/>
            <person name="Yang R."/>
            <person name="Briner A.E."/>
            <person name="Felis G.E."/>
            <person name="de Vos W.M."/>
            <person name="Barrangou R."/>
            <person name="Klaenhammer T.R."/>
            <person name="Caufield P.W."/>
            <person name="Cui Y."/>
            <person name="Zhang H."/>
            <person name="O'Toole P.W."/>
        </authorList>
    </citation>
    <scope>NUCLEOTIDE SEQUENCE [LARGE SCALE GENOMIC DNA]</scope>
    <source>
        <strain evidence="1 2">DSM 15814</strain>
    </source>
</reference>
<dbReference type="Gene3D" id="3.30.1380.20">
    <property type="entry name" value="Trafficking protein particle complex subunit 3"/>
    <property type="match status" value="1"/>
</dbReference>
<sequence>MDQSTYNKLLQQPAVSALGAGFIRDEVLPAILGSDQLTILYWIGRQMARQNPLSEEQAITTLFTQLNFGRLVQTHGGRKQQRFELNGPAVSHRLAAYPEASFDFEAGFLAQEIEIITGAATEGTVDEIHKDHVTFIIQSDPKNIVGEVAARVPSLNIHSEDTNDAEQSK</sequence>
<evidence type="ECO:0000313" key="2">
    <source>
        <dbReference type="Proteomes" id="UP000051999"/>
    </source>
</evidence>
<protein>
    <recommendedName>
        <fullName evidence="3">Hydrocarbon binding protein</fullName>
    </recommendedName>
</protein>
<gene>
    <name evidence="1" type="ORF">FD35_GL000551</name>
</gene>
<dbReference type="Pfam" id="PF10702">
    <property type="entry name" value="DUF2507"/>
    <property type="match status" value="1"/>
</dbReference>
<evidence type="ECO:0000313" key="1">
    <source>
        <dbReference type="EMBL" id="KRL54150.1"/>
    </source>
</evidence>
<dbReference type="eggNOG" id="COG1719">
    <property type="taxonomic scope" value="Bacteria"/>
</dbReference>
<dbReference type="InterPro" id="IPR024096">
    <property type="entry name" value="NO_sig/Golgi_transp_ligand-bd"/>
</dbReference>
<dbReference type="SUPFAM" id="SSF111126">
    <property type="entry name" value="Ligand-binding domain in the NO signalling and Golgi transport"/>
    <property type="match status" value="1"/>
</dbReference>
<comment type="caution">
    <text evidence="1">The sequence shown here is derived from an EMBL/GenBank/DDBJ whole genome shotgun (WGS) entry which is preliminary data.</text>
</comment>
<dbReference type="InterPro" id="IPR019642">
    <property type="entry name" value="DUF2507"/>
</dbReference>
<dbReference type="PATRIC" id="fig|1114972.6.peg.551"/>
<organism evidence="1 2">
    <name type="scientific">Furfurilactobacillus rossiae DSM 15814</name>
    <dbReference type="NCBI Taxonomy" id="1114972"/>
    <lineage>
        <taxon>Bacteria</taxon>
        <taxon>Bacillati</taxon>
        <taxon>Bacillota</taxon>
        <taxon>Bacilli</taxon>
        <taxon>Lactobacillales</taxon>
        <taxon>Lactobacillaceae</taxon>
        <taxon>Furfurilactobacillus</taxon>
    </lineage>
</organism>
<dbReference type="RefSeq" id="WP_017261172.1">
    <property type="nucleotide sequence ID" value="NZ_AUAW01000011.1"/>
</dbReference>
<proteinExistence type="predicted"/>
<accession>A0A0R1RBA9</accession>
<dbReference type="AlphaFoldDB" id="A0A0R1RBA9"/>
<dbReference type="Proteomes" id="UP000051999">
    <property type="component" value="Unassembled WGS sequence"/>
</dbReference>
<keyword evidence="2" id="KW-1185">Reference proteome</keyword>
<name>A0A0R1RBA9_9LACO</name>
<dbReference type="OrthoDB" id="2965348at2"/>
<dbReference type="EMBL" id="AZFF01000010">
    <property type="protein sequence ID" value="KRL54150.1"/>
    <property type="molecule type" value="Genomic_DNA"/>
</dbReference>
<dbReference type="STRING" id="1114972.FD35_GL000551"/>
<evidence type="ECO:0008006" key="3">
    <source>
        <dbReference type="Google" id="ProtNLM"/>
    </source>
</evidence>